<dbReference type="AlphaFoldDB" id="A0A7W2EEP9"/>
<dbReference type="PANTHER" id="PTHR36439:SF1">
    <property type="entry name" value="DUF1697 DOMAIN-CONTAINING PROTEIN"/>
    <property type="match status" value="1"/>
</dbReference>
<organism evidence="1 2">
    <name type="scientific">Rugamonas fusca</name>
    <dbReference type="NCBI Taxonomy" id="2758568"/>
    <lineage>
        <taxon>Bacteria</taxon>
        <taxon>Pseudomonadati</taxon>
        <taxon>Pseudomonadota</taxon>
        <taxon>Betaproteobacteria</taxon>
        <taxon>Burkholderiales</taxon>
        <taxon>Oxalobacteraceae</taxon>
        <taxon>Telluria group</taxon>
        <taxon>Rugamonas</taxon>
    </lineage>
</organism>
<accession>A0A7W2EEP9</accession>
<comment type="caution">
    <text evidence="1">The sequence shown here is derived from an EMBL/GenBank/DDBJ whole genome shotgun (WGS) entry which is preliminary data.</text>
</comment>
<proteinExistence type="predicted"/>
<dbReference type="PANTHER" id="PTHR36439">
    <property type="entry name" value="BLL4334 PROTEIN"/>
    <property type="match status" value="1"/>
</dbReference>
<dbReference type="Gene3D" id="3.30.70.1280">
    <property type="entry name" value="SP0830-like domains"/>
    <property type="match status" value="1"/>
</dbReference>
<evidence type="ECO:0000313" key="1">
    <source>
        <dbReference type="EMBL" id="MBA5604451.1"/>
    </source>
</evidence>
<dbReference type="Pfam" id="PF08002">
    <property type="entry name" value="DUF1697"/>
    <property type="match status" value="1"/>
</dbReference>
<dbReference type="PIRSF" id="PIRSF008502">
    <property type="entry name" value="UCP008502"/>
    <property type="match status" value="1"/>
</dbReference>
<sequence>MTRYACMLRGINVSGQRKIAMKELVGVCQSLGFTKVESYLQSGNIALNSELDAVALETTLERAICREFGYADVDVLARTAAEIQAAIDAVPAAWKGRDTATLYFTFLKAEGDATVERGSFLPDEFSIGEKVVYVHCPGGYGKTKLNNSYFERVLKLRATTRNWNTTTRLYELARG</sequence>
<reference evidence="1 2" key="1">
    <citation type="submission" date="2020-07" db="EMBL/GenBank/DDBJ databases">
        <title>Novel species isolated from subtropical streams in China.</title>
        <authorList>
            <person name="Lu H."/>
        </authorList>
    </citation>
    <scope>NUCLEOTIDE SEQUENCE [LARGE SCALE GENOMIC DNA]</scope>
    <source>
        <strain evidence="1 2">FT3S</strain>
    </source>
</reference>
<protein>
    <submittedName>
        <fullName evidence="1">DUF1697 domain-containing protein</fullName>
    </submittedName>
</protein>
<dbReference type="InterPro" id="IPR012545">
    <property type="entry name" value="DUF1697"/>
</dbReference>
<dbReference type="EMBL" id="JACEZS010000002">
    <property type="protein sequence ID" value="MBA5604451.1"/>
    <property type="molecule type" value="Genomic_DNA"/>
</dbReference>
<keyword evidence="2" id="KW-1185">Reference proteome</keyword>
<evidence type="ECO:0000313" key="2">
    <source>
        <dbReference type="Proteomes" id="UP000566711"/>
    </source>
</evidence>
<dbReference type="RefSeq" id="WP_182214183.1">
    <property type="nucleotide sequence ID" value="NZ_JACEZS010000002.1"/>
</dbReference>
<name>A0A7W2EEP9_9BURK</name>
<gene>
    <name evidence="1" type="ORF">H3H36_03630</name>
</gene>
<dbReference type="Proteomes" id="UP000566711">
    <property type="component" value="Unassembled WGS sequence"/>
</dbReference>
<dbReference type="SUPFAM" id="SSF160379">
    <property type="entry name" value="SP0830-like"/>
    <property type="match status" value="1"/>
</dbReference>